<dbReference type="FunFam" id="3.40.50.300:FF:000134">
    <property type="entry name" value="Iron-enterobactin ABC transporter ATP-binding protein"/>
    <property type="match status" value="1"/>
</dbReference>
<evidence type="ECO:0000256" key="2">
    <source>
        <dbReference type="ARBA" id="ARBA00022448"/>
    </source>
</evidence>
<evidence type="ECO:0000256" key="8">
    <source>
        <dbReference type="ARBA" id="ARBA00023065"/>
    </source>
</evidence>
<evidence type="ECO:0000259" key="11">
    <source>
        <dbReference type="PROSITE" id="PS50893"/>
    </source>
</evidence>
<keyword evidence="9" id="KW-0472">Membrane</keyword>
<evidence type="ECO:0000256" key="4">
    <source>
        <dbReference type="ARBA" id="ARBA00022496"/>
    </source>
</evidence>
<dbReference type="GO" id="GO:0006826">
    <property type="term" value="P:iron ion transport"/>
    <property type="evidence" value="ECO:0007669"/>
    <property type="project" value="UniProtKB-KW"/>
</dbReference>
<dbReference type="RefSeq" id="WP_058857865.1">
    <property type="nucleotide sequence ID" value="NZ_BJZR01000003.1"/>
</dbReference>
<reference evidence="13 15" key="2">
    <citation type="submission" date="2019-07" db="EMBL/GenBank/DDBJ databases">
        <title>Whole genome shotgun sequence of Kocuria flava NBRC 107626.</title>
        <authorList>
            <person name="Hosoyama A."/>
            <person name="Uohara A."/>
            <person name="Ohji S."/>
            <person name="Ichikawa N."/>
        </authorList>
    </citation>
    <scope>NUCLEOTIDE SEQUENCE [LARGE SCALE GENOMIC DNA]</scope>
    <source>
        <strain evidence="13 15">NBRC 107626</strain>
    </source>
</reference>
<evidence type="ECO:0000256" key="9">
    <source>
        <dbReference type="ARBA" id="ARBA00023136"/>
    </source>
</evidence>
<keyword evidence="5" id="KW-0547">Nucleotide-binding</keyword>
<keyword evidence="8" id="KW-0406">Ion transport</keyword>
<keyword evidence="7" id="KW-0408">Iron</keyword>
<dbReference type="Pfam" id="PF00005">
    <property type="entry name" value="ABC_tran"/>
    <property type="match status" value="1"/>
</dbReference>
<dbReference type="PANTHER" id="PTHR42771:SF2">
    <property type="entry name" value="IRON(3+)-HYDROXAMATE IMPORT ATP-BINDING PROTEIN FHUC"/>
    <property type="match status" value="1"/>
</dbReference>
<evidence type="ECO:0000313" key="15">
    <source>
        <dbReference type="Proteomes" id="UP000321155"/>
    </source>
</evidence>
<keyword evidence="2" id="KW-0813">Transport</keyword>
<accession>A0A0U2YUE3</accession>
<dbReference type="Proteomes" id="UP000057181">
    <property type="component" value="Chromosome"/>
</dbReference>
<comment type="subcellular location">
    <subcellularLocation>
        <location evidence="1">Cell membrane</location>
        <topology evidence="1">Peripheral membrane protein</topology>
    </subcellularLocation>
</comment>
<dbReference type="EMBL" id="CP013254">
    <property type="protein sequence ID" value="ALU39153.1"/>
    <property type="molecule type" value="Genomic_DNA"/>
</dbReference>
<dbReference type="PANTHER" id="PTHR42771">
    <property type="entry name" value="IRON(3+)-HYDROXAMATE IMPORT ATP-BINDING PROTEIN FHUC"/>
    <property type="match status" value="1"/>
</dbReference>
<dbReference type="KEGG" id="kfv:AS188_04600"/>
<evidence type="ECO:0000256" key="5">
    <source>
        <dbReference type="ARBA" id="ARBA00022741"/>
    </source>
</evidence>
<evidence type="ECO:0000256" key="1">
    <source>
        <dbReference type="ARBA" id="ARBA00004202"/>
    </source>
</evidence>
<dbReference type="Gene3D" id="3.40.50.300">
    <property type="entry name" value="P-loop containing nucleotide triphosphate hydrolases"/>
    <property type="match status" value="1"/>
</dbReference>
<dbReference type="InterPro" id="IPR003439">
    <property type="entry name" value="ABC_transporter-like_ATP-bd"/>
</dbReference>
<dbReference type="EMBL" id="BJZR01000003">
    <property type="protein sequence ID" value="GEO90915.1"/>
    <property type="molecule type" value="Genomic_DNA"/>
</dbReference>
<dbReference type="STRING" id="446860.AS188_04600"/>
<dbReference type="InterPro" id="IPR051535">
    <property type="entry name" value="Siderophore_ABC-ATPase"/>
</dbReference>
<keyword evidence="15" id="KW-1185">Reference proteome</keyword>
<reference evidence="12 14" key="1">
    <citation type="submission" date="2015-11" db="EMBL/GenBank/DDBJ databases">
        <title>Complete Genome Sequence of Kocuria flava strain HO-9041.</title>
        <authorList>
            <person name="Zhou M."/>
            <person name="Dai J."/>
        </authorList>
    </citation>
    <scope>NUCLEOTIDE SEQUENCE [LARGE SCALE GENOMIC DNA]</scope>
    <source>
        <strain evidence="12 14">HO-9041</strain>
    </source>
</reference>
<dbReference type="Proteomes" id="UP000321155">
    <property type="component" value="Unassembled WGS sequence"/>
</dbReference>
<dbReference type="InterPro" id="IPR003593">
    <property type="entry name" value="AAA+_ATPase"/>
</dbReference>
<dbReference type="InterPro" id="IPR017871">
    <property type="entry name" value="ABC_transporter-like_CS"/>
</dbReference>
<dbReference type="CDD" id="cd03214">
    <property type="entry name" value="ABC_Iron-Siderophores_B12_Hemin"/>
    <property type="match status" value="1"/>
</dbReference>
<keyword evidence="6 13" id="KW-0067">ATP-binding</keyword>
<dbReference type="GO" id="GO:0005886">
    <property type="term" value="C:plasma membrane"/>
    <property type="evidence" value="ECO:0007669"/>
    <property type="project" value="UniProtKB-SubCell"/>
</dbReference>
<keyword evidence="4" id="KW-0410">Iron transport</keyword>
<dbReference type="PROSITE" id="PS50893">
    <property type="entry name" value="ABC_TRANSPORTER_2"/>
    <property type="match status" value="1"/>
</dbReference>
<feature type="domain" description="ABC transporter" evidence="11">
    <location>
        <begin position="25"/>
        <end position="264"/>
    </location>
</feature>
<proteinExistence type="predicted"/>
<dbReference type="SUPFAM" id="SSF52540">
    <property type="entry name" value="P-loop containing nucleoside triphosphate hydrolases"/>
    <property type="match status" value="1"/>
</dbReference>
<dbReference type="GO" id="GO:0005524">
    <property type="term" value="F:ATP binding"/>
    <property type="evidence" value="ECO:0007669"/>
    <property type="project" value="UniProtKB-KW"/>
</dbReference>
<evidence type="ECO:0000313" key="13">
    <source>
        <dbReference type="EMBL" id="GEO90915.1"/>
    </source>
</evidence>
<name>A0A0U2YUE3_9MICC</name>
<dbReference type="InterPro" id="IPR027417">
    <property type="entry name" value="P-loop_NTPase"/>
</dbReference>
<organism evidence="12 14">
    <name type="scientific">Kocuria flava</name>
    <dbReference type="NCBI Taxonomy" id="446860"/>
    <lineage>
        <taxon>Bacteria</taxon>
        <taxon>Bacillati</taxon>
        <taxon>Actinomycetota</taxon>
        <taxon>Actinomycetes</taxon>
        <taxon>Micrococcales</taxon>
        <taxon>Micrococcaceae</taxon>
        <taxon>Kocuria</taxon>
    </lineage>
</organism>
<keyword evidence="3" id="KW-1003">Cell membrane</keyword>
<protein>
    <submittedName>
        <fullName evidence="12">ABC transporter</fullName>
    </submittedName>
    <submittedName>
        <fullName evidence="13">Iron-enterobactin transporter ATP-binding protein</fullName>
    </submittedName>
</protein>
<dbReference type="GO" id="GO:0016887">
    <property type="term" value="F:ATP hydrolysis activity"/>
    <property type="evidence" value="ECO:0007669"/>
    <property type="project" value="InterPro"/>
</dbReference>
<evidence type="ECO:0000313" key="14">
    <source>
        <dbReference type="Proteomes" id="UP000057181"/>
    </source>
</evidence>
<dbReference type="PROSITE" id="PS00211">
    <property type="entry name" value="ABC_TRANSPORTER_1"/>
    <property type="match status" value="1"/>
</dbReference>
<gene>
    <name evidence="12" type="ORF">AS188_04600</name>
    <name evidence="13" type="ORF">KFL01_02210</name>
</gene>
<evidence type="ECO:0000256" key="7">
    <source>
        <dbReference type="ARBA" id="ARBA00023004"/>
    </source>
</evidence>
<evidence type="ECO:0000313" key="12">
    <source>
        <dbReference type="EMBL" id="ALU39153.1"/>
    </source>
</evidence>
<dbReference type="AlphaFoldDB" id="A0A0U2YUE3"/>
<dbReference type="SMART" id="SM00382">
    <property type="entry name" value="AAA"/>
    <property type="match status" value="1"/>
</dbReference>
<evidence type="ECO:0000256" key="10">
    <source>
        <dbReference type="SAM" id="MobiDB-lite"/>
    </source>
</evidence>
<sequence>MRRNRTHARAELRAVEDPQAGVPAFRARGLSLGYGDRAVVREVDLEVPHGCTTVLIGANGCGKTTLLKGLSRQLRPTAGTLEADGRELRSWPAREYARSVSLLPQAPVVPEGLTVAELVERGRHPHRRWWGAPSPDDDAAVDRAMALTELTALAHRPVEELSGGQRQRVWIALTLAQQARTMLLDEPTSYLDLAHQVDLLDMLSGLQRPGGTGRATVVAVLHELNLAARVADRLVAMAAGRIVAVGSPAEVLTPELLAEVFGLEADVAADPVGGRPVVLPRGRAREGSSPAAATAPVLSVRA</sequence>
<feature type="region of interest" description="Disordered" evidence="10">
    <location>
        <begin position="281"/>
        <end position="302"/>
    </location>
</feature>
<evidence type="ECO:0000256" key="3">
    <source>
        <dbReference type="ARBA" id="ARBA00022475"/>
    </source>
</evidence>
<evidence type="ECO:0000256" key="6">
    <source>
        <dbReference type="ARBA" id="ARBA00022840"/>
    </source>
</evidence>